<dbReference type="EMBL" id="CAFBLR010000043">
    <property type="protein sequence ID" value="CAB4868796.1"/>
    <property type="molecule type" value="Genomic_DNA"/>
</dbReference>
<proteinExistence type="predicted"/>
<sequence length="73" mass="8109">MSYPLVRELAAEAIPVRLTCGVLGFSTQAFYKWRKRLCCVGGSRGALSDRWWLRRVQTALRSSSNAAATITFG</sequence>
<gene>
    <name evidence="1" type="ORF">UFOPK2602_00872</name>
    <name evidence="2" type="ORF">UFOPK2806_00064</name>
    <name evidence="3" type="ORF">UFOPK3417_00635</name>
    <name evidence="4" type="ORF">UFOPK4306_01018</name>
</gene>
<organism evidence="2">
    <name type="scientific">freshwater metagenome</name>
    <dbReference type="NCBI Taxonomy" id="449393"/>
    <lineage>
        <taxon>unclassified sequences</taxon>
        <taxon>metagenomes</taxon>
        <taxon>ecological metagenomes</taxon>
    </lineage>
</organism>
<name>A0A6J6SND0_9ZZZZ</name>
<dbReference type="EMBL" id="CAEZXX010000048">
    <property type="protein sequence ID" value="CAB4706230.1"/>
    <property type="molecule type" value="Genomic_DNA"/>
</dbReference>
<evidence type="ECO:0000313" key="2">
    <source>
        <dbReference type="EMBL" id="CAB4736392.1"/>
    </source>
</evidence>
<dbReference type="EMBL" id="CAFBQP010000033">
    <property type="protein sequence ID" value="CAB5061029.1"/>
    <property type="molecule type" value="Genomic_DNA"/>
</dbReference>
<evidence type="ECO:0000313" key="1">
    <source>
        <dbReference type="EMBL" id="CAB4706230.1"/>
    </source>
</evidence>
<dbReference type="EMBL" id="CAEZYY010000001">
    <property type="protein sequence ID" value="CAB4736392.1"/>
    <property type="molecule type" value="Genomic_DNA"/>
</dbReference>
<reference evidence="2" key="1">
    <citation type="submission" date="2020-05" db="EMBL/GenBank/DDBJ databases">
        <authorList>
            <person name="Chiriac C."/>
            <person name="Salcher M."/>
            <person name="Ghai R."/>
            <person name="Kavagutti S V."/>
        </authorList>
    </citation>
    <scope>NUCLEOTIDE SEQUENCE</scope>
</reference>
<dbReference type="AlphaFoldDB" id="A0A6J6SND0"/>
<accession>A0A6J6SND0</accession>
<evidence type="ECO:0000313" key="4">
    <source>
        <dbReference type="EMBL" id="CAB5061029.1"/>
    </source>
</evidence>
<protein>
    <submittedName>
        <fullName evidence="2">Unannotated protein</fullName>
    </submittedName>
</protein>
<evidence type="ECO:0000313" key="3">
    <source>
        <dbReference type="EMBL" id="CAB4868796.1"/>
    </source>
</evidence>